<dbReference type="RefSeq" id="XP_066805003.1">
    <property type="nucleotide sequence ID" value="XM_066945080.1"/>
</dbReference>
<dbReference type="InterPro" id="IPR020094">
    <property type="entry name" value="TruA/RsuA/RluB/E/F_N"/>
</dbReference>
<name>A0AAW0Z3J5_9TREE</name>
<proteinExistence type="inferred from homology"/>
<reference evidence="6 7" key="1">
    <citation type="journal article" date="2024" name="bioRxiv">
        <title>Comparative genomics of Cryptococcus and Kwoniella reveals pathogenesis evolution and contrasting karyotype dynamics via intercentromeric recombination or chromosome fusion.</title>
        <authorList>
            <person name="Coelho M.A."/>
            <person name="David-Palma M."/>
            <person name="Shea T."/>
            <person name="Bowers K."/>
            <person name="McGinley-Smith S."/>
            <person name="Mohammad A.W."/>
            <person name="Gnirke A."/>
            <person name="Yurkov A.M."/>
            <person name="Nowrousian M."/>
            <person name="Sun S."/>
            <person name="Cuomo C.A."/>
            <person name="Heitman J."/>
        </authorList>
    </citation>
    <scope>NUCLEOTIDE SEQUENCE [LARGE SCALE GENOMIC DNA]</scope>
    <source>
        <strain evidence="6 7">CBS 13917</strain>
    </source>
</reference>
<feature type="domain" description="Pseudouridine synthase I TruA alpha/beta" evidence="5">
    <location>
        <begin position="300"/>
        <end position="409"/>
    </location>
</feature>
<evidence type="ECO:0000256" key="2">
    <source>
        <dbReference type="ARBA" id="ARBA00022694"/>
    </source>
</evidence>
<dbReference type="KEGG" id="kne:92179220"/>
<protein>
    <submittedName>
        <fullName evidence="6">tRNA pseudouridine(38-40) synthase</fullName>
    </submittedName>
</protein>
<dbReference type="Proteomes" id="UP001388673">
    <property type="component" value="Unassembled WGS sequence"/>
</dbReference>
<evidence type="ECO:0000313" key="6">
    <source>
        <dbReference type="EMBL" id="KAK8864707.1"/>
    </source>
</evidence>
<evidence type="ECO:0000256" key="3">
    <source>
        <dbReference type="ARBA" id="ARBA00023235"/>
    </source>
</evidence>
<comment type="similarity">
    <text evidence="1">Belongs to the tRNA pseudouridine synthase TruA family.</text>
</comment>
<dbReference type="Pfam" id="PF01416">
    <property type="entry name" value="PseudoU_synth_1"/>
    <property type="match status" value="1"/>
</dbReference>
<evidence type="ECO:0000256" key="1">
    <source>
        <dbReference type="ARBA" id="ARBA00009375"/>
    </source>
</evidence>
<dbReference type="InterPro" id="IPR041707">
    <property type="entry name" value="Pus3-like"/>
</dbReference>
<accession>A0AAW0Z3J5</accession>
<dbReference type="InterPro" id="IPR001406">
    <property type="entry name" value="PsdUridine_synth_TruA"/>
</dbReference>
<keyword evidence="3" id="KW-0413">Isomerase</keyword>
<keyword evidence="2" id="KW-0819">tRNA processing</keyword>
<dbReference type="GeneID" id="92179220"/>
<dbReference type="Gene3D" id="3.30.70.580">
    <property type="entry name" value="Pseudouridine synthase I, catalytic domain, N-terminal subdomain"/>
    <property type="match status" value="1"/>
</dbReference>
<dbReference type="AlphaFoldDB" id="A0AAW0Z3J5"/>
<dbReference type="InterPro" id="IPR020097">
    <property type="entry name" value="PsdUridine_synth_TruA_a/b_dom"/>
</dbReference>
<feature type="region of interest" description="Disordered" evidence="4">
    <location>
        <begin position="534"/>
        <end position="554"/>
    </location>
</feature>
<dbReference type="GO" id="GO:0003723">
    <property type="term" value="F:RNA binding"/>
    <property type="evidence" value="ECO:0007669"/>
    <property type="project" value="InterPro"/>
</dbReference>
<dbReference type="SUPFAM" id="SSF55120">
    <property type="entry name" value="Pseudouridine synthase"/>
    <property type="match status" value="1"/>
</dbReference>
<feature type="compositionally biased region" description="Low complexity" evidence="4">
    <location>
        <begin position="34"/>
        <end position="69"/>
    </location>
</feature>
<keyword evidence="7" id="KW-1185">Reference proteome</keyword>
<evidence type="ECO:0000256" key="4">
    <source>
        <dbReference type="SAM" id="MobiDB-lite"/>
    </source>
</evidence>
<dbReference type="GO" id="GO:0005634">
    <property type="term" value="C:nucleus"/>
    <property type="evidence" value="ECO:0007669"/>
    <property type="project" value="TreeGrafter"/>
</dbReference>
<feature type="region of interest" description="Disordered" evidence="4">
    <location>
        <begin position="21"/>
        <end position="100"/>
    </location>
</feature>
<dbReference type="InterPro" id="IPR020095">
    <property type="entry name" value="PsdUridine_synth_TruA_C"/>
</dbReference>
<dbReference type="PANTHER" id="PTHR11142">
    <property type="entry name" value="PSEUDOURIDYLATE SYNTHASE"/>
    <property type="match status" value="1"/>
</dbReference>
<dbReference type="CDD" id="cd02569">
    <property type="entry name" value="PseudoU_synth_ScPus3"/>
    <property type="match status" value="1"/>
</dbReference>
<dbReference type="EMBL" id="JBCAWK010000003">
    <property type="protein sequence ID" value="KAK8864707.1"/>
    <property type="molecule type" value="Genomic_DNA"/>
</dbReference>
<dbReference type="PANTHER" id="PTHR11142:SF5">
    <property type="entry name" value="TRNA PSEUDOURIDINE(38_39) SYNTHASE"/>
    <property type="match status" value="1"/>
</dbReference>
<sequence>MSRYANLSRQELIARLSALEGISSSSSEPSTADVPPVAGPSVSHAAAAATAGPSTLTTTAPGVTTGDSTPSSAVDESLTGLNKSQRRANKRDEKPFHFPSHPTRHIALLVAYHGWPYSGLALQPPTSPDAPIVQTVESELIAALEKTRLIEVGKGWEGCGYSRCGRTDRGVSGEGQVVNLWVRSARRPGDGGSDLGGGGWKEAREPSPPKPAAPDEGQIEDESSTGKTVEAKSKSTTVEYPYPKLLNSVLPHSIRILAWSPLSRPFDSRFSCSHRHYRYAFHLRPTPTSPPLDLALMRDAAARLIGEFDHRNFCKLDGSKQIENHRRTVLEAYFEESEEIQGMMVFNLIGTAFLWHQVRHIIAILFLIGSKLEKPELVSDLLDVEKFPSKPNYMMGHPLPLTLHHCGYPDEAGLDWRFGGYDGPYSSLAEEDKETLYPVAMGGREGFERTLDSSKQQAELRAWQIGGSMKKMNQVLGPSRAEKIGGCLWPVGGGEFQMTGKYRPVETRTRGETPDEVNRKWREIKERRGAAAASAAAAAAGAPVATDMVSARDE</sequence>
<dbReference type="GO" id="GO:0009982">
    <property type="term" value="F:pseudouridine synthase activity"/>
    <property type="evidence" value="ECO:0007669"/>
    <property type="project" value="InterPro"/>
</dbReference>
<dbReference type="GO" id="GO:0031119">
    <property type="term" value="P:tRNA pseudouridine synthesis"/>
    <property type="evidence" value="ECO:0007669"/>
    <property type="project" value="TreeGrafter"/>
</dbReference>
<dbReference type="Gene3D" id="3.30.70.660">
    <property type="entry name" value="Pseudouridine synthase I, catalytic domain, C-terminal subdomain"/>
    <property type="match status" value="1"/>
</dbReference>
<feature type="compositionally biased region" description="Polar residues" evidence="4">
    <location>
        <begin position="70"/>
        <end position="83"/>
    </location>
</feature>
<organism evidence="6 7">
    <name type="scientific">Kwoniella newhampshirensis</name>
    <dbReference type="NCBI Taxonomy" id="1651941"/>
    <lineage>
        <taxon>Eukaryota</taxon>
        <taxon>Fungi</taxon>
        <taxon>Dikarya</taxon>
        <taxon>Basidiomycota</taxon>
        <taxon>Agaricomycotina</taxon>
        <taxon>Tremellomycetes</taxon>
        <taxon>Tremellales</taxon>
        <taxon>Cryptococcaceae</taxon>
        <taxon>Kwoniella</taxon>
    </lineage>
</organism>
<dbReference type="InterPro" id="IPR020103">
    <property type="entry name" value="PsdUridine_synth_cat_dom_sf"/>
</dbReference>
<dbReference type="GO" id="GO:0005737">
    <property type="term" value="C:cytoplasm"/>
    <property type="evidence" value="ECO:0007669"/>
    <property type="project" value="TreeGrafter"/>
</dbReference>
<feature type="region of interest" description="Disordered" evidence="4">
    <location>
        <begin position="182"/>
        <end position="234"/>
    </location>
</feature>
<gene>
    <name evidence="6" type="ORF">IAR55_001961</name>
</gene>
<comment type="caution">
    <text evidence="6">The sequence shown here is derived from an EMBL/GenBank/DDBJ whole genome shotgun (WGS) entry which is preliminary data.</text>
</comment>
<evidence type="ECO:0000313" key="7">
    <source>
        <dbReference type="Proteomes" id="UP001388673"/>
    </source>
</evidence>
<evidence type="ECO:0000259" key="5">
    <source>
        <dbReference type="Pfam" id="PF01416"/>
    </source>
</evidence>
<dbReference type="GO" id="GO:1990481">
    <property type="term" value="P:mRNA pseudouridine synthesis"/>
    <property type="evidence" value="ECO:0007669"/>
    <property type="project" value="TreeGrafter"/>
</dbReference>
<feature type="compositionally biased region" description="Gly residues" evidence="4">
    <location>
        <begin position="190"/>
        <end position="200"/>
    </location>
</feature>